<dbReference type="PANTHER" id="PTHR46888">
    <property type="entry name" value="ZINC KNUCKLE DOMAINCONTAINING PROTEIN-RELATED"/>
    <property type="match status" value="1"/>
</dbReference>
<reference evidence="3 4" key="1">
    <citation type="journal article" date="2021" name="Elife">
        <title>Chloroplast acquisition without the gene transfer in kleptoplastic sea slugs, Plakobranchus ocellatus.</title>
        <authorList>
            <person name="Maeda T."/>
            <person name="Takahashi S."/>
            <person name="Yoshida T."/>
            <person name="Shimamura S."/>
            <person name="Takaki Y."/>
            <person name="Nagai Y."/>
            <person name="Toyoda A."/>
            <person name="Suzuki Y."/>
            <person name="Arimoto A."/>
            <person name="Ishii H."/>
            <person name="Satoh N."/>
            <person name="Nishiyama T."/>
            <person name="Hasebe M."/>
            <person name="Maruyama T."/>
            <person name="Minagawa J."/>
            <person name="Obokata J."/>
            <person name="Shigenobu S."/>
        </authorList>
    </citation>
    <scope>NUCLEOTIDE SEQUENCE [LARGE SCALE GENOMIC DNA]</scope>
</reference>
<dbReference type="InterPro" id="IPR003309">
    <property type="entry name" value="SCAN_dom"/>
</dbReference>
<dbReference type="Pfam" id="PF02023">
    <property type="entry name" value="SCAN"/>
    <property type="match status" value="1"/>
</dbReference>
<dbReference type="PANTHER" id="PTHR46888:SF1">
    <property type="entry name" value="RIBONUCLEASE H"/>
    <property type="match status" value="1"/>
</dbReference>
<evidence type="ECO:0000259" key="2">
    <source>
        <dbReference type="Pfam" id="PF02023"/>
    </source>
</evidence>
<dbReference type="AlphaFoldDB" id="A0AAV4INZ3"/>
<dbReference type="SUPFAM" id="SSF47353">
    <property type="entry name" value="Retrovirus capsid dimerization domain-like"/>
    <property type="match status" value="1"/>
</dbReference>
<sequence>MRRFSWQQAQHQSASTSGGPELNPHADGAGPTAVKPSVRAKAPKLPEFREGRDEIESYLLRFERFAVTNSWPREHWATHLSALLRGKALDTYKRLSEHESTEYDVVKRAILKRYNLTSEGFNDKFRTSRPEAGERVSQFKTRLETYLKRWMELSERDVNSIDEWKDLLIKEQLLNACGKDLRTFLIERKPKRCSELVALAEQYIEAHGEGNAFSKSAHEKKPRVSMVENEEPDDAQGA</sequence>
<gene>
    <name evidence="3" type="ORF">ElyMa_006651800</name>
</gene>
<dbReference type="Gene3D" id="1.10.4020.10">
    <property type="entry name" value="DNA breaking-rejoining enzymes"/>
    <property type="match status" value="1"/>
</dbReference>
<feature type="region of interest" description="Disordered" evidence="1">
    <location>
        <begin position="1"/>
        <end position="42"/>
    </location>
</feature>
<keyword evidence="4" id="KW-1185">Reference proteome</keyword>
<name>A0AAV4INZ3_9GAST</name>
<dbReference type="Proteomes" id="UP000762676">
    <property type="component" value="Unassembled WGS sequence"/>
</dbReference>
<feature type="domain" description="SCAN box" evidence="2">
    <location>
        <begin position="119"/>
        <end position="208"/>
    </location>
</feature>
<dbReference type="InterPro" id="IPR038269">
    <property type="entry name" value="SCAN_sf"/>
</dbReference>
<feature type="compositionally biased region" description="Polar residues" evidence="1">
    <location>
        <begin position="1"/>
        <end position="18"/>
    </location>
</feature>
<evidence type="ECO:0000313" key="4">
    <source>
        <dbReference type="Proteomes" id="UP000762676"/>
    </source>
</evidence>
<evidence type="ECO:0000313" key="3">
    <source>
        <dbReference type="EMBL" id="GFS10676.1"/>
    </source>
</evidence>
<feature type="region of interest" description="Disordered" evidence="1">
    <location>
        <begin position="210"/>
        <end position="238"/>
    </location>
</feature>
<proteinExistence type="predicted"/>
<accession>A0AAV4INZ3</accession>
<dbReference type="EMBL" id="BMAT01013347">
    <property type="protein sequence ID" value="GFS10676.1"/>
    <property type="molecule type" value="Genomic_DNA"/>
</dbReference>
<evidence type="ECO:0000256" key="1">
    <source>
        <dbReference type="SAM" id="MobiDB-lite"/>
    </source>
</evidence>
<organism evidence="3 4">
    <name type="scientific">Elysia marginata</name>
    <dbReference type="NCBI Taxonomy" id="1093978"/>
    <lineage>
        <taxon>Eukaryota</taxon>
        <taxon>Metazoa</taxon>
        <taxon>Spiralia</taxon>
        <taxon>Lophotrochozoa</taxon>
        <taxon>Mollusca</taxon>
        <taxon>Gastropoda</taxon>
        <taxon>Heterobranchia</taxon>
        <taxon>Euthyneura</taxon>
        <taxon>Panpulmonata</taxon>
        <taxon>Sacoglossa</taxon>
        <taxon>Placobranchoidea</taxon>
        <taxon>Plakobranchidae</taxon>
        <taxon>Elysia</taxon>
    </lineage>
</organism>
<protein>
    <recommendedName>
        <fullName evidence="2">SCAN box domain-containing protein</fullName>
    </recommendedName>
</protein>
<comment type="caution">
    <text evidence="3">The sequence shown here is derived from an EMBL/GenBank/DDBJ whole genome shotgun (WGS) entry which is preliminary data.</text>
</comment>
<feature type="compositionally biased region" description="Acidic residues" evidence="1">
    <location>
        <begin position="228"/>
        <end position="238"/>
    </location>
</feature>